<accession>A0A5N7AR01</accession>
<dbReference type="AlphaFoldDB" id="A0A5N7AR01"/>
<protein>
    <submittedName>
        <fullName evidence="1">Uncharacterized protein</fullName>
    </submittedName>
</protein>
<keyword evidence="2" id="KW-1185">Reference proteome</keyword>
<evidence type="ECO:0000313" key="1">
    <source>
        <dbReference type="EMBL" id="KAE8371180.1"/>
    </source>
</evidence>
<dbReference type="EMBL" id="ML736461">
    <property type="protein sequence ID" value="KAE8371180.1"/>
    <property type="molecule type" value="Genomic_DNA"/>
</dbReference>
<sequence>MIGPRWGPVLNAAPETASFLPGRDWRSHGWIWTILFLLRTHVTLTAFRVPDQIIKRNVRLLCQSRTLRFWPRRSYHIGAPDCHHATLHLVCEASRREAEGTGHLS</sequence>
<organism evidence="1 2">
    <name type="scientific">Aspergillus bertholletiae</name>
    <dbReference type="NCBI Taxonomy" id="1226010"/>
    <lineage>
        <taxon>Eukaryota</taxon>
        <taxon>Fungi</taxon>
        <taxon>Dikarya</taxon>
        <taxon>Ascomycota</taxon>
        <taxon>Pezizomycotina</taxon>
        <taxon>Eurotiomycetes</taxon>
        <taxon>Eurotiomycetidae</taxon>
        <taxon>Eurotiales</taxon>
        <taxon>Aspergillaceae</taxon>
        <taxon>Aspergillus</taxon>
        <taxon>Aspergillus subgen. Circumdati</taxon>
    </lineage>
</organism>
<evidence type="ECO:0000313" key="2">
    <source>
        <dbReference type="Proteomes" id="UP000326198"/>
    </source>
</evidence>
<reference evidence="1 2" key="1">
    <citation type="submission" date="2019-04" db="EMBL/GenBank/DDBJ databases">
        <title>Friends and foes A comparative genomics studyof 23 Aspergillus species from section Flavi.</title>
        <authorList>
            <consortium name="DOE Joint Genome Institute"/>
            <person name="Kjaerbolling I."/>
            <person name="Vesth T."/>
            <person name="Frisvad J.C."/>
            <person name="Nybo J.L."/>
            <person name="Theobald S."/>
            <person name="Kildgaard S."/>
            <person name="Isbrandt T."/>
            <person name="Kuo A."/>
            <person name="Sato A."/>
            <person name="Lyhne E.K."/>
            <person name="Kogle M.E."/>
            <person name="Wiebenga A."/>
            <person name="Kun R.S."/>
            <person name="Lubbers R.J."/>
            <person name="Makela M.R."/>
            <person name="Barry K."/>
            <person name="Chovatia M."/>
            <person name="Clum A."/>
            <person name="Daum C."/>
            <person name="Haridas S."/>
            <person name="He G."/>
            <person name="LaButti K."/>
            <person name="Lipzen A."/>
            <person name="Mondo S."/>
            <person name="Riley R."/>
            <person name="Salamov A."/>
            <person name="Simmons B.A."/>
            <person name="Magnuson J.K."/>
            <person name="Henrissat B."/>
            <person name="Mortensen U.H."/>
            <person name="Larsen T.O."/>
            <person name="Devries R.P."/>
            <person name="Grigoriev I.V."/>
            <person name="Machida M."/>
            <person name="Baker S.E."/>
            <person name="Andersen M.R."/>
        </authorList>
    </citation>
    <scope>NUCLEOTIDE SEQUENCE [LARGE SCALE GENOMIC DNA]</scope>
    <source>
        <strain evidence="1 2">IBT 29228</strain>
    </source>
</reference>
<dbReference type="Proteomes" id="UP000326198">
    <property type="component" value="Unassembled WGS sequence"/>
</dbReference>
<gene>
    <name evidence="1" type="ORF">BDV26DRAFT_141707</name>
</gene>
<name>A0A5N7AR01_9EURO</name>
<proteinExistence type="predicted"/>